<proteinExistence type="predicted"/>
<evidence type="ECO:0000313" key="1">
    <source>
        <dbReference type="EMBL" id="TNN45734.1"/>
    </source>
</evidence>
<comment type="caution">
    <text evidence="1">The sequence shown here is derived from an EMBL/GenBank/DDBJ whole genome shotgun (WGS) entry which is preliminary data.</text>
</comment>
<keyword evidence="2" id="KW-1185">Reference proteome</keyword>
<organism evidence="1 2">
    <name type="scientific">Liparis tanakae</name>
    <name type="common">Tanaka's snailfish</name>
    <dbReference type="NCBI Taxonomy" id="230148"/>
    <lineage>
        <taxon>Eukaryota</taxon>
        <taxon>Metazoa</taxon>
        <taxon>Chordata</taxon>
        <taxon>Craniata</taxon>
        <taxon>Vertebrata</taxon>
        <taxon>Euteleostomi</taxon>
        <taxon>Actinopterygii</taxon>
        <taxon>Neopterygii</taxon>
        <taxon>Teleostei</taxon>
        <taxon>Neoteleostei</taxon>
        <taxon>Acanthomorphata</taxon>
        <taxon>Eupercaria</taxon>
        <taxon>Perciformes</taxon>
        <taxon>Cottioidei</taxon>
        <taxon>Cottales</taxon>
        <taxon>Liparidae</taxon>
        <taxon>Liparis</taxon>
    </lineage>
</organism>
<dbReference type="EMBL" id="SRLO01000828">
    <property type="protein sequence ID" value="TNN45734.1"/>
    <property type="molecule type" value="Genomic_DNA"/>
</dbReference>
<protein>
    <submittedName>
        <fullName evidence="1">Uncharacterized protein</fullName>
    </submittedName>
</protein>
<accession>A0A4Z2FYU8</accession>
<gene>
    <name evidence="1" type="ORF">EYF80_044085</name>
</gene>
<sequence length="83" mass="9380">MAHITIPYCSAPCKRQMINVVQILTKDVLTVRSQPSWLEAGGIRSSLSACSIRYECVERTLWGPLSSRHWGFRLTMGWKPCGL</sequence>
<dbReference type="AlphaFoldDB" id="A0A4Z2FYU8"/>
<name>A0A4Z2FYU8_9TELE</name>
<evidence type="ECO:0000313" key="2">
    <source>
        <dbReference type="Proteomes" id="UP000314294"/>
    </source>
</evidence>
<dbReference type="Proteomes" id="UP000314294">
    <property type="component" value="Unassembled WGS sequence"/>
</dbReference>
<reference evidence="1 2" key="1">
    <citation type="submission" date="2019-03" db="EMBL/GenBank/DDBJ databases">
        <title>First draft genome of Liparis tanakae, snailfish: a comprehensive survey of snailfish specific genes.</title>
        <authorList>
            <person name="Kim W."/>
            <person name="Song I."/>
            <person name="Jeong J.-H."/>
            <person name="Kim D."/>
            <person name="Kim S."/>
            <person name="Ryu S."/>
            <person name="Song J.Y."/>
            <person name="Lee S.K."/>
        </authorList>
    </citation>
    <scope>NUCLEOTIDE SEQUENCE [LARGE SCALE GENOMIC DNA]</scope>
    <source>
        <tissue evidence="1">Muscle</tissue>
    </source>
</reference>